<organism evidence="8 9">
    <name type="scientific">Pseudomonas indica</name>
    <dbReference type="NCBI Taxonomy" id="137658"/>
    <lineage>
        <taxon>Bacteria</taxon>
        <taxon>Pseudomonadati</taxon>
        <taxon>Pseudomonadota</taxon>
        <taxon>Gammaproteobacteria</taxon>
        <taxon>Pseudomonadales</taxon>
        <taxon>Pseudomonadaceae</taxon>
        <taxon>Pseudomonas</taxon>
    </lineage>
</organism>
<comment type="function">
    <text evidence="5">Required for morphogenesis and for the elongation of the flagellar filament by facilitating polymerization of the flagellin monomers at the tip of growing filament. Forms a capping structure, which prevents flagellin subunits (transported through the central channel of the flagellum) from leaking out without polymerization at the distal end.</text>
</comment>
<evidence type="ECO:0000256" key="3">
    <source>
        <dbReference type="ARBA" id="ARBA00023054"/>
    </source>
</evidence>
<dbReference type="GO" id="GO:0005576">
    <property type="term" value="C:extracellular region"/>
    <property type="evidence" value="ECO:0007669"/>
    <property type="project" value="UniProtKB-SubCell"/>
</dbReference>
<dbReference type="PANTHER" id="PTHR30288:SF0">
    <property type="entry name" value="FLAGELLAR HOOK-ASSOCIATED PROTEIN 2"/>
    <property type="match status" value="1"/>
</dbReference>
<sequence length="459" mass="47510">MAGITGLGSGIDIDSIVSALTAAEKAPKEAQLKRLETQTTAKISALGTLKSAVSDFQSAIKGLNDLSLFDTRKATSSDTARLTATVGKTALAGKYSIEVTQLASASKIASGAVSGDSTSTFAAGGTLTIGLGSSSFDVNIADGASLKDVRDAINTQLKDQGISANIVTDPVANTSRLVLSSNKTGAGNDLTMSVADAGSDLQSLVTNMPAALSTAANAKFKIDGLEIESEKNSVSGVIEGVTLDLLQAETGKTVTLTVGENTSAVKDNLKKFVDAYNKLMSTTKTLTSVVSVGDGKEPVTGNLVGDATVRSLVSGVRSELTNPMGSGDLRVLADLGITTQKDGTLKIDDTKLGEVLDSNYDAVGSFLTGDNGLMARLNNKVDGYTKTGGVLEQRVSGLQQTLSSVDDQKIQLNARIAKIQERLYTQYNAMDSLVGQLKRTSDWMSGAFSNLPGVVKKSS</sequence>
<dbReference type="AlphaFoldDB" id="A0A1G9D163"/>
<dbReference type="STRING" id="137658.SAMN05216186_108107"/>
<dbReference type="EMBL" id="FNFD01000008">
    <property type="protein sequence ID" value="SDK57415.1"/>
    <property type="molecule type" value="Genomic_DNA"/>
</dbReference>
<keyword evidence="4 5" id="KW-0975">Bacterial flagellum</keyword>
<gene>
    <name evidence="8" type="ORF">SAMN05216186_108107</name>
</gene>
<dbReference type="RefSeq" id="WP_084336214.1">
    <property type="nucleotide sequence ID" value="NZ_FNFD01000008.1"/>
</dbReference>
<dbReference type="Pfam" id="PF02465">
    <property type="entry name" value="FliD_N"/>
    <property type="match status" value="1"/>
</dbReference>
<protein>
    <recommendedName>
        <fullName evidence="5">Flagellar hook-associated protein 2</fullName>
        <shortName evidence="5">HAP2</shortName>
    </recommendedName>
    <alternativeName>
        <fullName evidence="5">Flagellar cap protein</fullName>
    </alternativeName>
</protein>
<dbReference type="InterPro" id="IPR010810">
    <property type="entry name" value="Flagellin_hook_IN_motif"/>
</dbReference>
<dbReference type="InterPro" id="IPR010809">
    <property type="entry name" value="FliD_C"/>
</dbReference>
<keyword evidence="8" id="KW-0966">Cell projection</keyword>
<feature type="domain" description="Flagellar hook-associated protein 2 N-terminal" evidence="6">
    <location>
        <begin position="9"/>
        <end position="105"/>
    </location>
</feature>
<dbReference type="GO" id="GO:0071973">
    <property type="term" value="P:bacterial-type flagellum-dependent cell motility"/>
    <property type="evidence" value="ECO:0007669"/>
    <property type="project" value="TreeGrafter"/>
</dbReference>
<reference evidence="8 9" key="1">
    <citation type="submission" date="2016-10" db="EMBL/GenBank/DDBJ databases">
        <authorList>
            <person name="de Groot N.N."/>
        </authorList>
    </citation>
    <scope>NUCLEOTIDE SEQUENCE [LARGE SCALE GENOMIC DNA]</scope>
    <source>
        <strain evidence="8 9">JCM 21544</strain>
    </source>
</reference>
<keyword evidence="9" id="KW-1185">Reference proteome</keyword>
<dbReference type="Proteomes" id="UP000198706">
    <property type="component" value="Unassembled WGS sequence"/>
</dbReference>
<evidence type="ECO:0000256" key="5">
    <source>
        <dbReference type="RuleBase" id="RU362066"/>
    </source>
</evidence>
<dbReference type="Pfam" id="PF07196">
    <property type="entry name" value="Flagellin_IN"/>
    <property type="match status" value="1"/>
</dbReference>
<evidence type="ECO:0000256" key="1">
    <source>
        <dbReference type="ARBA" id="ARBA00009764"/>
    </source>
</evidence>
<dbReference type="GO" id="GO:0009421">
    <property type="term" value="C:bacterial-type flagellum filament cap"/>
    <property type="evidence" value="ECO:0007669"/>
    <property type="project" value="InterPro"/>
</dbReference>
<evidence type="ECO:0000259" key="7">
    <source>
        <dbReference type="Pfam" id="PF07195"/>
    </source>
</evidence>
<keyword evidence="8" id="KW-0969">Cilium</keyword>
<comment type="subunit">
    <text evidence="2 5">Homopentamer.</text>
</comment>
<dbReference type="GO" id="GO:0009424">
    <property type="term" value="C:bacterial-type flagellum hook"/>
    <property type="evidence" value="ECO:0007669"/>
    <property type="project" value="UniProtKB-UniRule"/>
</dbReference>
<evidence type="ECO:0000256" key="2">
    <source>
        <dbReference type="ARBA" id="ARBA00011255"/>
    </source>
</evidence>
<dbReference type="GO" id="GO:0007155">
    <property type="term" value="P:cell adhesion"/>
    <property type="evidence" value="ECO:0007669"/>
    <property type="project" value="InterPro"/>
</dbReference>
<keyword evidence="8" id="KW-0282">Flagellum</keyword>
<proteinExistence type="inferred from homology"/>
<evidence type="ECO:0000256" key="4">
    <source>
        <dbReference type="ARBA" id="ARBA00023143"/>
    </source>
</evidence>
<evidence type="ECO:0000313" key="9">
    <source>
        <dbReference type="Proteomes" id="UP000198706"/>
    </source>
</evidence>
<keyword evidence="5" id="KW-0964">Secreted</keyword>
<keyword evidence="3" id="KW-0175">Coiled coil</keyword>
<dbReference type="Pfam" id="PF07195">
    <property type="entry name" value="FliD_C"/>
    <property type="match status" value="1"/>
</dbReference>
<dbReference type="PANTHER" id="PTHR30288">
    <property type="entry name" value="FLAGELLAR CAP/ASSEMBLY PROTEIN FLID"/>
    <property type="match status" value="1"/>
</dbReference>
<evidence type="ECO:0000313" key="8">
    <source>
        <dbReference type="EMBL" id="SDK57415.1"/>
    </source>
</evidence>
<comment type="subcellular location">
    <subcellularLocation>
        <location evidence="5">Secreted</location>
    </subcellularLocation>
    <subcellularLocation>
        <location evidence="5">Bacterial flagellum</location>
    </subcellularLocation>
</comment>
<name>A0A1G9D163_9PSED</name>
<accession>A0A1G9D163</accession>
<comment type="similarity">
    <text evidence="1 5">Belongs to the FliD family.</text>
</comment>
<dbReference type="InterPro" id="IPR003481">
    <property type="entry name" value="FliD_N"/>
</dbReference>
<dbReference type="InterPro" id="IPR040026">
    <property type="entry name" value="FliD"/>
</dbReference>
<evidence type="ECO:0000259" key="6">
    <source>
        <dbReference type="Pfam" id="PF02465"/>
    </source>
</evidence>
<feature type="domain" description="Flagellar hook-associated protein 2 C-terminal" evidence="7">
    <location>
        <begin position="215"/>
        <end position="438"/>
    </location>
</feature>